<gene>
    <name evidence="2" type="ORF">J4Q44_G00091680</name>
</gene>
<organism evidence="2 3">
    <name type="scientific">Coregonus suidteri</name>
    <dbReference type="NCBI Taxonomy" id="861788"/>
    <lineage>
        <taxon>Eukaryota</taxon>
        <taxon>Metazoa</taxon>
        <taxon>Chordata</taxon>
        <taxon>Craniata</taxon>
        <taxon>Vertebrata</taxon>
        <taxon>Euteleostomi</taxon>
        <taxon>Actinopterygii</taxon>
        <taxon>Neopterygii</taxon>
        <taxon>Teleostei</taxon>
        <taxon>Protacanthopterygii</taxon>
        <taxon>Salmoniformes</taxon>
        <taxon>Salmonidae</taxon>
        <taxon>Coregoninae</taxon>
        <taxon>Coregonus</taxon>
    </lineage>
</organism>
<evidence type="ECO:0000256" key="1">
    <source>
        <dbReference type="SAM" id="MobiDB-lite"/>
    </source>
</evidence>
<keyword evidence="3" id="KW-1185">Reference proteome</keyword>
<name>A0AAN8R0X0_9TELE</name>
<sequence length="448" mass="47296">MMRTVSDRRSSRARYVARLVSRSSPAVPQVKSWSARRQQSHEALHRHRSISREPLLYDANGRRGQMGHNSRLVGDLQRVQVCPKPSSDPREQKDEPHVGIQPVNDKVFQSAATTDPSVNSNLQPAAVSELPPAPATEPKLINKVDSLAASATEHQPVAATVVLQTNMVLQPTATGALPTPVLEPRPATTNGSHSAPFPGLLLIPTKLTHSILKFPYNLALSSGHQLLQQTVIVLQPQANVDAAHQPASPWLPPVAAQGSSAPVPVSLPPAAAQGPPPGFTLRVIPVSVRGASPEANDKPTAAPDEEPSSSLAKFIIPPLGPGFQTLAAHAVRFSLTSAKRDQPSSVGEPPPGLEWEPTMASSTGAALAAALRSHPVLTSKVLSDPVGEPPPVPRRRPSATPPEGPELDPDFWALQSSPLSPPLVPACEVHPGSVGSPNLPVVENPLQL</sequence>
<dbReference type="Proteomes" id="UP001356427">
    <property type="component" value="Unassembled WGS sequence"/>
</dbReference>
<evidence type="ECO:0000313" key="3">
    <source>
        <dbReference type="Proteomes" id="UP001356427"/>
    </source>
</evidence>
<feature type="region of interest" description="Disordered" evidence="1">
    <location>
        <begin position="337"/>
        <end position="361"/>
    </location>
</feature>
<protein>
    <submittedName>
        <fullName evidence="2">Uncharacterized protein</fullName>
    </submittedName>
</protein>
<comment type="caution">
    <text evidence="2">The sequence shown here is derived from an EMBL/GenBank/DDBJ whole genome shotgun (WGS) entry which is preliminary data.</text>
</comment>
<dbReference type="AlphaFoldDB" id="A0AAN8R0X0"/>
<feature type="region of interest" description="Disordered" evidence="1">
    <location>
        <begin position="254"/>
        <end position="278"/>
    </location>
</feature>
<feature type="compositionally biased region" description="Low complexity" evidence="1">
    <location>
        <begin position="259"/>
        <end position="273"/>
    </location>
</feature>
<reference evidence="2 3" key="1">
    <citation type="submission" date="2021-04" db="EMBL/GenBank/DDBJ databases">
        <authorList>
            <person name="De Guttry C."/>
            <person name="Zahm M."/>
            <person name="Klopp C."/>
            <person name="Cabau C."/>
            <person name="Louis A."/>
            <person name="Berthelot C."/>
            <person name="Parey E."/>
            <person name="Roest Crollius H."/>
            <person name="Montfort J."/>
            <person name="Robinson-Rechavi M."/>
            <person name="Bucao C."/>
            <person name="Bouchez O."/>
            <person name="Gislard M."/>
            <person name="Lluch J."/>
            <person name="Milhes M."/>
            <person name="Lampietro C."/>
            <person name="Lopez Roques C."/>
            <person name="Donnadieu C."/>
            <person name="Braasch I."/>
            <person name="Desvignes T."/>
            <person name="Postlethwait J."/>
            <person name="Bobe J."/>
            <person name="Wedekind C."/>
            <person name="Guiguen Y."/>
        </authorList>
    </citation>
    <scope>NUCLEOTIDE SEQUENCE [LARGE SCALE GENOMIC DNA]</scope>
    <source>
        <strain evidence="2">Cs_M1</strain>
        <tissue evidence="2">Blood</tissue>
    </source>
</reference>
<evidence type="ECO:0000313" key="2">
    <source>
        <dbReference type="EMBL" id="KAK6320061.1"/>
    </source>
</evidence>
<accession>A0AAN8R0X0</accession>
<dbReference type="EMBL" id="JAGTTL010000007">
    <property type="protein sequence ID" value="KAK6320061.1"/>
    <property type="molecule type" value="Genomic_DNA"/>
</dbReference>
<proteinExistence type="predicted"/>
<feature type="region of interest" description="Disordered" evidence="1">
    <location>
        <begin position="380"/>
        <end position="417"/>
    </location>
</feature>